<keyword evidence="1" id="KW-0812">Transmembrane</keyword>
<organism evidence="2 3">
    <name type="scientific">Silurus asotus</name>
    <name type="common">Amur catfish</name>
    <name type="synonym">Parasilurus asotus</name>
    <dbReference type="NCBI Taxonomy" id="30991"/>
    <lineage>
        <taxon>Eukaryota</taxon>
        <taxon>Metazoa</taxon>
        <taxon>Chordata</taxon>
        <taxon>Craniata</taxon>
        <taxon>Vertebrata</taxon>
        <taxon>Euteleostomi</taxon>
        <taxon>Actinopterygii</taxon>
        <taxon>Neopterygii</taxon>
        <taxon>Teleostei</taxon>
        <taxon>Ostariophysi</taxon>
        <taxon>Siluriformes</taxon>
        <taxon>Siluridae</taxon>
        <taxon>Silurus</taxon>
    </lineage>
</organism>
<gene>
    <name evidence="2" type="ORF">C0J50_0505</name>
</gene>
<proteinExistence type="predicted"/>
<name>A0AAD5A937_SILAS</name>
<accession>A0AAD5A937</accession>
<keyword evidence="1" id="KW-0472">Membrane</keyword>
<evidence type="ECO:0000313" key="3">
    <source>
        <dbReference type="Proteomes" id="UP001205998"/>
    </source>
</evidence>
<evidence type="ECO:0000256" key="1">
    <source>
        <dbReference type="SAM" id="Phobius"/>
    </source>
</evidence>
<dbReference type="Proteomes" id="UP001205998">
    <property type="component" value="Unassembled WGS sequence"/>
</dbReference>
<dbReference type="AlphaFoldDB" id="A0AAD5A937"/>
<keyword evidence="1" id="KW-1133">Transmembrane helix</keyword>
<dbReference type="EMBL" id="MU564352">
    <property type="protein sequence ID" value="KAI5611837.1"/>
    <property type="molecule type" value="Genomic_DNA"/>
</dbReference>
<evidence type="ECO:0000313" key="2">
    <source>
        <dbReference type="EMBL" id="KAI5611837.1"/>
    </source>
</evidence>
<feature type="transmembrane region" description="Helical" evidence="1">
    <location>
        <begin position="49"/>
        <end position="72"/>
    </location>
</feature>
<dbReference type="GO" id="GO:0016301">
    <property type="term" value="F:kinase activity"/>
    <property type="evidence" value="ECO:0007669"/>
    <property type="project" value="UniProtKB-KW"/>
</dbReference>
<reference evidence="2" key="1">
    <citation type="submission" date="2018-07" db="EMBL/GenBank/DDBJ databases">
        <title>Comparative genomics of catfishes provides insights into carnivory and benthic adaptation.</title>
        <authorList>
            <person name="Zhang Y."/>
            <person name="Wang D."/>
            <person name="Peng Z."/>
            <person name="Zheng S."/>
            <person name="Shao F."/>
            <person name="Tao W."/>
        </authorList>
    </citation>
    <scope>NUCLEOTIDE SEQUENCE</scope>
    <source>
        <strain evidence="2">Chongqing</strain>
    </source>
</reference>
<keyword evidence="3" id="KW-1185">Reference proteome</keyword>
<comment type="caution">
    <text evidence="2">The sequence shown here is derived from an EMBL/GenBank/DDBJ whole genome shotgun (WGS) entry which is preliminary data.</text>
</comment>
<sequence>MVITSSVEEKPQPSNRMVANLSTDTWIGNSDQSRYVPQSHLLQKPSKSWMRTALCCAVLCCAVSSAMIILLLGMLEQRREKRALQDGNTDAT</sequence>
<protein>
    <submittedName>
        <fullName evidence="2">Dual specificity tyrosine-phosphorylation-regulated kinase 1B isoform X2</fullName>
    </submittedName>
</protein>
<keyword evidence="2" id="KW-0418">Kinase</keyword>
<keyword evidence="2" id="KW-0808">Transferase</keyword>